<dbReference type="Pfam" id="PF00271">
    <property type="entry name" value="Helicase_C"/>
    <property type="match status" value="1"/>
</dbReference>
<dbReference type="GO" id="GO:0009432">
    <property type="term" value="P:SOS response"/>
    <property type="evidence" value="ECO:0007669"/>
    <property type="project" value="UniProtKB-UniRule"/>
</dbReference>
<feature type="domain" description="Helicase ATP-binding" evidence="16">
    <location>
        <begin position="25"/>
        <end position="182"/>
    </location>
</feature>
<keyword evidence="6 12" id="KW-0228">DNA excision</keyword>
<organism evidence="18 19">
    <name type="scientific">Candidatus Portnoybacteria bacterium CG06_land_8_20_14_3_00_39_12</name>
    <dbReference type="NCBI Taxonomy" id="1974809"/>
    <lineage>
        <taxon>Bacteria</taxon>
        <taxon>Candidatus Portnoyibacteriota</taxon>
    </lineage>
</organism>
<evidence type="ECO:0000256" key="1">
    <source>
        <dbReference type="ARBA" id="ARBA00004496"/>
    </source>
</evidence>
<keyword evidence="9 12" id="KW-0234">DNA repair</keyword>
<evidence type="ECO:0000256" key="10">
    <source>
        <dbReference type="ARBA" id="ARBA00026033"/>
    </source>
</evidence>
<keyword evidence="12 13" id="KW-0742">SOS response</keyword>
<evidence type="ECO:0000256" key="8">
    <source>
        <dbReference type="ARBA" id="ARBA00022881"/>
    </source>
</evidence>
<evidence type="ECO:0000256" key="6">
    <source>
        <dbReference type="ARBA" id="ARBA00022769"/>
    </source>
</evidence>
<evidence type="ECO:0000256" key="11">
    <source>
        <dbReference type="ARBA" id="ARBA00029504"/>
    </source>
</evidence>
<comment type="domain">
    <text evidence="12">The beta-hairpin motif is involved in DNA binding.</text>
</comment>
<feature type="binding site" evidence="12">
    <location>
        <begin position="38"/>
        <end position="45"/>
    </location>
    <ligand>
        <name>ATP</name>
        <dbReference type="ChEBI" id="CHEBI:30616"/>
    </ligand>
</feature>
<dbReference type="Gene3D" id="3.40.50.300">
    <property type="entry name" value="P-loop containing nucleotide triphosphate hydrolases"/>
    <property type="match status" value="3"/>
</dbReference>
<dbReference type="PROSITE" id="PS51194">
    <property type="entry name" value="HELICASE_CTER"/>
    <property type="match status" value="1"/>
</dbReference>
<dbReference type="CDD" id="cd17916">
    <property type="entry name" value="DEXHc_UvrB"/>
    <property type="match status" value="1"/>
</dbReference>
<dbReference type="PROSITE" id="PS50151">
    <property type="entry name" value="UVR"/>
    <property type="match status" value="1"/>
</dbReference>
<evidence type="ECO:0000256" key="3">
    <source>
        <dbReference type="ARBA" id="ARBA00022490"/>
    </source>
</evidence>
<keyword evidence="8 12" id="KW-0267">Excision nuclease</keyword>
<dbReference type="InterPro" id="IPR027417">
    <property type="entry name" value="P-loop_NTPase"/>
</dbReference>
<comment type="function">
    <text evidence="12">The UvrABC repair system catalyzes the recognition and processing of DNA lesions. A damage recognition complex composed of 2 UvrA and 2 UvrB subunits scans DNA for abnormalities. Upon binding of the UvrA(2)B(2) complex to a putative damaged site, the DNA wraps around one UvrB monomer. DNA wrap is dependent on ATP binding by UvrB and probably causes local melting of the DNA helix, facilitating insertion of UvrB beta-hairpin between the DNA strands. Then UvrB probes one DNA strand for the presence of a lesion. If a lesion is found the UvrA subunits dissociate and the UvrB-DNA preincision complex is formed. This complex is subsequently bound by UvrC and the second UvrB is released. If no lesion is found, the DNA wraps around the other UvrB subunit that will check the other stand for damage.</text>
</comment>
<gene>
    <name evidence="12" type="primary">uvrB</name>
    <name evidence="18" type="ORF">COS76_03475</name>
</gene>
<dbReference type="GO" id="GO:0009380">
    <property type="term" value="C:excinuclease repair complex"/>
    <property type="evidence" value="ECO:0007669"/>
    <property type="project" value="InterPro"/>
</dbReference>
<dbReference type="Proteomes" id="UP000228775">
    <property type="component" value="Unassembled WGS sequence"/>
</dbReference>
<evidence type="ECO:0000259" key="16">
    <source>
        <dbReference type="PROSITE" id="PS51192"/>
    </source>
</evidence>
<accession>A0A2M7AWI4</accession>
<dbReference type="Pfam" id="PF04851">
    <property type="entry name" value="ResIII"/>
    <property type="match status" value="1"/>
</dbReference>
<dbReference type="Gene3D" id="4.10.860.10">
    <property type="entry name" value="UVR domain"/>
    <property type="match status" value="1"/>
</dbReference>
<name>A0A2M7AWI4_9BACT</name>
<dbReference type="SMART" id="SM00490">
    <property type="entry name" value="HELICc"/>
    <property type="match status" value="1"/>
</dbReference>
<comment type="subcellular location">
    <subcellularLocation>
        <location evidence="1 12 13">Cytoplasm</location>
    </subcellularLocation>
</comment>
<dbReference type="InterPro" id="IPR006935">
    <property type="entry name" value="Helicase/UvrB_N"/>
</dbReference>
<keyword evidence="7 12" id="KW-0067">ATP-binding</keyword>
<dbReference type="HAMAP" id="MF_00204">
    <property type="entry name" value="UvrB"/>
    <property type="match status" value="1"/>
</dbReference>
<dbReference type="GO" id="GO:0006289">
    <property type="term" value="P:nucleotide-excision repair"/>
    <property type="evidence" value="ECO:0007669"/>
    <property type="project" value="UniProtKB-UniRule"/>
</dbReference>
<evidence type="ECO:0000256" key="13">
    <source>
        <dbReference type="RuleBase" id="RU003587"/>
    </source>
</evidence>
<keyword evidence="4 12" id="KW-0547">Nucleotide-binding</keyword>
<dbReference type="InterPro" id="IPR041471">
    <property type="entry name" value="UvrB_inter"/>
</dbReference>
<evidence type="ECO:0000259" key="17">
    <source>
        <dbReference type="PROSITE" id="PS51194"/>
    </source>
</evidence>
<dbReference type="GO" id="GO:0005524">
    <property type="term" value="F:ATP binding"/>
    <property type="evidence" value="ECO:0007669"/>
    <property type="project" value="UniProtKB-UniRule"/>
</dbReference>
<evidence type="ECO:0000256" key="14">
    <source>
        <dbReference type="SAM" id="Coils"/>
    </source>
</evidence>
<dbReference type="PROSITE" id="PS51192">
    <property type="entry name" value="HELICASE_ATP_BIND_1"/>
    <property type="match status" value="1"/>
</dbReference>
<comment type="subunit">
    <text evidence="10 12 13">Forms a heterotetramer with UvrA during the search for lesions. Interacts with UvrC in an incision complex.</text>
</comment>
<evidence type="ECO:0000313" key="18">
    <source>
        <dbReference type="EMBL" id="PIU74929.1"/>
    </source>
</evidence>
<dbReference type="InterPro" id="IPR024759">
    <property type="entry name" value="UvrB_YAD/RRR_dom"/>
</dbReference>
<keyword evidence="14" id="KW-0175">Coiled coil</keyword>
<evidence type="ECO:0000256" key="5">
    <source>
        <dbReference type="ARBA" id="ARBA00022763"/>
    </source>
</evidence>
<comment type="caution">
    <text evidence="18">The sequence shown here is derived from an EMBL/GenBank/DDBJ whole genome shotgun (WGS) entry which is preliminary data.</text>
</comment>
<dbReference type="CDD" id="cd18790">
    <property type="entry name" value="SF2_C_UvrB"/>
    <property type="match status" value="1"/>
</dbReference>
<keyword evidence="5 12" id="KW-0227">DNA damage</keyword>
<dbReference type="GO" id="GO:0005737">
    <property type="term" value="C:cytoplasm"/>
    <property type="evidence" value="ECO:0007669"/>
    <property type="project" value="UniProtKB-SubCell"/>
</dbReference>
<dbReference type="PANTHER" id="PTHR24029:SF0">
    <property type="entry name" value="UVRABC SYSTEM PROTEIN B"/>
    <property type="match status" value="1"/>
</dbReference>
<keyword evidence="3 12" id="KW-0963">Cytoplasm</keyword>
<dbReference type="PANTHER" id="PTHR24029">
    <property type="entry name" value="UVRABC SYSTEM PROTEIN B"/>
    <property type="match status" value="1"/>
</dbReference>
<dbReference type="InterPro" id="IPR001650">
    <property type="entry name" value="Helicase_C-like"/>
</dbReference>
<dbReference type="SMART" id="SM00487">
    <property type="entry name" value="DEXDc"/>
    <property type="match status" value="1"/>
</dbReference>
<dbReference type="Pfam" id="PF12344">
    <property type="entry name" value="UvrB"/>
    <property type="match status" value="1"/>
</dbReference>
<reference evidence="19" key="1">
    <citation type="submission" date="2017-09" db="EMBL/GenBank/DDBJ databases">
        <title>Depth-based differentiation of microbial function through sediment-hosted aquifers and enrichment of novel symbionts in the deep terrestrial subsurface.</title>
        <authorList>
            <person name="Probst A.J."/>
            <person name="Ladd B."/>
            <person name="Jarett J.K."/>
            <person name="Geller-Mcgrath D.E."/>
            <person name="Sieber C.M.K."/>
            <person name="Emerson J.B."/>
            <person name="Anantharaman K."/>
            <person name="Thomas B.C."/>
            <person name="Malmstrom R."/>
            <person name="Stieglmeier M."/>
            <person name="Klingl A."/>
            <person name="Woyke T."/>
            <person name="Ryan C.M."/>
            <person name="Banfield J.F."/>
        </authorList>
    </citation>
    <scope>NUCLEOTIDE SEQUENCE [LARGE SCALE GENOMIC DNA]</scope>
</reference>
<evidence type="ECO:0000256" key="12">
    <source>
        <dbReference type="HAMAP-Rule" id="MF_00204"/>
    </source>
</evidence>
<evidence type="ECO:0000256" key="9">
    <source>
        <dbReference type="ARBA" id="ARBA00023204"/>
    </source>
</evidence>
<dbReference type="GO" id="GO:0003677">
    <property type="term" value="F:DNA binding"/>
    <property type="evidence" value="ECO:0007669"/>
    <property type="project" value="UniProtKB-UniRule"/>
</dbReference>
<feature type="domain" description="UVR" evidence="15">
    <location>
        <begin position="642"/>
        <end position="676"/>
    </location>
</feature>
<dbReference type="SUPFAM" id="SSF46600">
    <property type="entry name" value="C-terminal UvrC-binding domain of UvrB"/>
    <property type="match status" value="1"/>
</dbReference>
<dbReference type="InterPro" id="IPR004807">
    <property type="entry name" value="UvrB"/>
</dbReference>
<dbReference type="GO" id="GO:0016887">
    <property type="term" value="F:ATP hydrolysis activity"/>
    <property type="evidence" value="ECO:0007669"/>
    <property type="project" value="InterPro"/>
</dbReference>
<evidence type="ECO:0000256" key="7">
    <source>
        <dbReference type="ARBA" id="ARBA00022840"/>
    </source>
</evidence>
<dbReference type="GO" id="GO:0009381">
    <property type="term" value="F:excinuclease ABC activity"/>
    <property type="evidence" value="ECO:0007669"/>
    <property type="project" value="UniProtKB-UniRule"/>
</dbReference>
<dbReference type="InterPro" id="IPR014001">
    <property type="entry name" value="Helicase_ATP-bd"/>
</dbReference>
<feature type="coiled-coil region" evidence="14">
    <location>
        <begin position="253"/>
        <end position="280"/>
    </location>
</feature>
<feature type="domain" description="Helicase C-terminal" evidence="17">
    <location>
        <begin position="462"/>
        <end position="624"/>
    </location>
</feature>
<evidence type="ECO:0000256" key="4">
    <source>
        <dbReference type="ARBA" id="ARBA00022741"/>
    </source>
</evidence>
<evidence type="ECO:0000313" key="19">
    <source>
        <dbReference type="Proteomes" id="UP000228775"/>
    </source>
</evidence>
<sequence length="676" mass="77293">MSIFKLKTKFKPTGDQPRAIEKLTAGIKAGKKHQVLLGVTGSGKTFTMANVVAQIQKPTLVISHNKTLAAQLYQEFREFFPNNAIHYFVSYYDYYQPEAYIPHTDTYIEKDAKINEELDRLRHATTQDLLTRKDVLVVASVSCIYNIGSPQDYQNLSLDLSVGQKINRQDLLRSLRGLQYARNDFDFGPGTYRARGNIVEINLPTGQKIIRVEMTGDKIISIDPINNASAKIFPAKFWVSPQNKINIAIQNIKTDLNQRLTQLKSQNKLLEAQRLKMRTNYDIEMIKQNGYCTGIENYSRYFEGRPPGTPPHTLLDYFPRDYLLFIDESHMSLPQIRGMHAGDFARKTTLVNFGFRLPSAIDNRPLNFNEFKKRQGQTIYVSATPQDYEIKMSLRGTTSGSDVAITNYEVTHTLRLPRRLRSASPPRNDNNKTLQSDGVVEQLIRPTGLLDPKIFIRPTKNQVSDLIKEIKQRVAERQRVLVTTITKRLSEDLTDFLQDAGIKAQYLHSEIKTLERPEILRDLRTGKYDVLVGINLLREGLDLPEVSLVAILDADKEGFLRNATTLIQTMGRASRRLNGAVIMYADRITRSMEQAISETNRRRKIQENYNRKNHITPRSIKKEIRDNILPVGTRPATSLSESMPIEALKHQMKKAAKNLDFETAAEIRDLIKKIRQ</sequence>
<evidence type="ECO:0000256" key="2">
    <source>
        <dbReference type="ARBA" id="ARBA00008533"/>
    </source>
</evidence>
<protein>
    <recommendedName>
        <fullName evidence="11 12">UvrABC system protein B</fullName>
        <shortName evidence="12">Protein UvrB</shortName>
    </recommendedName>
    <alternativeName>
        <fullName evidence="12">Excinuclease ABC subunit B</fullName>
    </alternativeName>
</protein>
<dbReference type="InterPro" id="IPR036876">
    <property type="entry name" value="UVR_dom_sf"/>
</dbReference>
<comment type="similarity">
    <text evidence="2 12 13">Belongs to the UvrB family.</text>
</comment>
<feature type="short sequence motif" description="Beta-hairpin" evidence="12">
    <location>
        <begin position="91"/>
        <end position="114"/>
    </location>
</feature>
<evidence type="ECO:0000259" key="15">
    <source>
        <dbReference type="PROSITE" id="PS50151"/>
    </source>
</evidence>
<dbReference type="SUPFAM" id="SSF52540">
    <property type="entry name" value="P-loop containing nucleoside triphosphate hydrolases"/>
    <property type="match status" value="2"/>
</dbReference>
<dbReference type="AlphaFoldDB" id="A0A2M7AWI4"/>
<dbReference type="Pfam" id="PF02151">
    <property type="entry name" value="UVR"/>
    <property type="match status" value="1"/>
</dbReference>
<proteinExistence type="inferred from homology"/>
<dbReference type="Pfam" id="PF17757">
    <property type="entry name" value="UvrB_inter"/>
    <property type="match status" value="1"/>
</dbReference>
<dbReference type="InterPro" id="IPR001943">
    <property type="entry name" value="UVR_dom"/>
</dbReference>
<dbReference type="EMBL" id="PEVY01000072">
    <property type="protein sequence ID" value="PIU74929.1"/>
    <property type="molecule type" value="Genomic_DNA"/>
</dbReference>